<feature type="chain" id="PRO_5047290941" evidence="1">
    <location>
        <begin position="23"/>
        <end position="237"/>
    </location>
</feature>
<evidence type="ECO:0000259" key="2">
    <source>
        <dbReference type="SMART" id="SM00014"/>
    </source>
</evidence>
<keyword evidence="1" id="KW-0732">Signal</keyword>
<comment type="caution">
    <text evidence="3">The sequence shown here is derived from an EMBL/GenBank/DDBJ whole genome shotgun (WGS) entry which is preliminary data.</text>
</comment>
<dbReference type="SUPFAM" id="SSF48317">
    <property type="entry name" value="Acid phosphatase/Vanadium-dependent haloperoxidase"/>
    <property type="match status" value="1"/>
</dbReference>
<dbReference type="InterPro" id="IPR000326">
    <property type="entry name" value="PAP2/HPO"/>
</dbReference>
<reference evidence="3 4" key="1">
    <citation type="journal article" date="2014" name="Int. J. Syst. Evol. Microbiol.">
        <title>Carboxylicivirga gen. nov. in the family Marinilabiliaceae with two novel species, Carboxylicivirga mesophila sp. nov. and Carboxylicivirga taeanensis sp. nov., and reclassification of Cytophaga fermentans as Saccharicrinis fermentans gen. nov., comb. nov.</title>
        <authorList>
            <person name="Yang S.H."/>
            <person name="Seo H.S."/>
            <person name="Woo J.H."/>
            <person name="Oh H.M."/>
            <person name="Jang H."/>
            <person name="Lee J.H."/>
            <person name="Kim S.J."/>
            <person name="Kwon K.K."/>
        </authorList>
    </citation>
    <scope>NUCLEOTIDE SEQUENCE [LARGE SCALE GENOMIC DNA]</scope>
    <source>
        <strain evidence="3 4">JCM 18290</strain>
    </source>
</reference>
<organism evidence="3 4">
    <name type="scientific">Carboxylicivirga mesophila</name>
    <dbReference type="NCBI Taxonomy" id="1166478"/>
    <lineage>
        <taxon>Bacteria</taxon>
        <taxon>Pseudomonadati</taxon>
        <taxon>Bacteroidota</taxon>
        <taxon>Bacteroidia</taxon>
        <taxon>Marinilabiliales</taxon>
        <taxon>Marinilabiliaceae</taxon>
        <taxon>Carboxylicivirga</taxon>
    </lineage>
</organism>
<dbReference type="InterPro" id="IPR036938">
    <property type="entry name" value="PAP2/HPO_sf"/>
</dbReference>
<name>A0ABS5KDT6_9BACT</name>
<accession>A0ABS5KDT6</accession>
<sequence>MIKKFTLALVGILVCYAMHAQYADKTQDYQLQLKNYRKNVTRISVIGTSCVALAFLVDQPLNTWMQNNQGGAGDALSDVANVFGEKLFIVPAVGLSYGAGYVFKDEKLRSTSWNAIKAIATTAIATEIIKISLGRARPFVGEGAFEFDPFNGNDAYKSMPSGHVSLAFAAFTPYAETYSRWLYVAPVSVAFARMYKNKHWLSDTVLGAGLGFLSGWMFTHHPRSNVQVSANGVIVFF</sequence>
<evidence type="ECO:0000256" key="1">
    <source>
        <dbReference type="SAM" id="SignalP"/>
    </source>
</evidence>
<keyword evidence="4" id="KW-1185">Reference proteome</keyword>
<protein>
    <submittedName>
        <fullName evidence="3">Phosphatase PAP2 family protein</fullName>
    </submittedName>
</protein>
<proteinExistence type="predicted"/>
<dbReference type="PANTHER" id="PTHR14969:SF13">
    <property type="entry name" value="AT30094P"/>
    <property type="match status" value="1"/>
</dbReference>
<dbReference type="PANTHER" id="PTHR14969">
    <property type="entry name" value="SPHINGOSINE-1-PHOSPHATE PHOSPHOHYDROLASE"/>
    <property type="match status" value="1"/>
</dbReference>
<evidence type="ECO:0000313" key="4">
    <source>
        <dbReference type="Proteomes" id="UP000721861"/>
    </source>
</evidence>
<feature type="signal peptide" evidence="1">
    <location>
        <begin position="1"/>
        <end position="22"/>
    </location>
</feature>
<dbReference type="SMART" id="SM00014">
    <property type="entry name" value="acidPPc"/>
    <property type="match status" value="1"/>
</dbReference>
<feature type="domain" description="Phosphatidic acid phosphatase type 2/haloperoxidase" evidence="2">
    <location>
        <begin position="114"/>
        <end position="219"/>
    </location>
</feature>
<dbReference type="Pfam" id="PF01569">
    <property type="entry name" value="PAP2"/>
    <property type="match status" value="1"/>
</dbReference>
<dbReference type="EMBL" id="JAGUCN010000022">
    <property type="protein sequence ID" value="MBS2213160.1"/>
    <property type="molecule type" value="Genomic_DNA"/>
</dbReference>
<gene>
    <name evidence="3" type="ORF">KEM09_17215</name>
</gene>
<dbReference type="RefSeq" id="WP_212230173.1">
    <property type="nucleotide sequence ID" value="NZ_JAGUCN010000022.1"/>
</dbReference>
<evidence type="ECO:0000313" key="3">
    <source>
        <dbReference type="EMBL" id="MBS2213160.1"/>
    </source>
</evidence>
<dbReference type="Proteomes" id="UP000721861">
    <property type="component" value="Unassembled WGS sequence"/>
</dbReference>
<dbReference type="Gene3D" id="1.20.144.10">
    <property type="entry name" value="Phosphatidic acid phosphatase type 2/haloperoxidase"/>
    <property type="match status" value="1"/>
</dbReference>